<dbReference type="EMBL" id="AWFK01000008">
    <property type="protein sequence ID" value="KOA49556.1"/>
    <property type="molecule type" value="Genomic_DNA"/>
</dbReference>
<evidence type="ECO:0000256" key="2">
    <source>
        <dbReference type="PIRSR" id="PIRSR610708-1"/>
    </source>
</evidence>
<dbReference type="AlphaFoldDB" id="A0AB34T8P5"/>
<dbReference type="Gene3D" id="3.40.50.1000">
    <property type="entry name" value="HAD superfamily/HAD-like"/>
    <property type="match status" value="1"/>
</dbReference>
<dbReference type="GO" id="GO:0008253">
    <property type="term" value="F:5'-nucleotidase activity"/>
    <property type="evidence" value="ECO:0007669"/>
    <property type="project" value="InterPro"/>
</dbReference>
<dbReference type="Proteomes" id="UP000037239">
    <property type="component" value="Unassembled WGS sequence"/>
</dbReference>
<comment type="caution">
    <text evidence="3">The sequence shown here is derived from an EMBL/GenBank/DDBJ whole genome shotgun (WGS) entry which is preliminary data.</text>
</comment>
<sequence>MWIAVDLDNTFADYTGALRAWVQEHMMVDGCSLADPVAYSFMDSGWPFNSPAAMMEAHRRAVRDGLYLAEQPYPHAVDTIRRLAVQGHDLVFATARDDDPYGVQTSAWLDEWLPGGRPPVVFVQDKTLLDVDLLVDDKPGMIRAAVAHGMGVVHPAHPYCRDEPGSVFHDWAELPGIVARMAGKIGTGGLFA</sequence>
<dbReference type="SUPFAM" id="SSF56784">
    <property type="entry name" value="HAD-like"/>
    <property type="match status" value="1"/>
</dbReference>
<comment type="similarity">
    <text evidence="1">Belongs to the 5'(3')-deoxyribonucleotidase family.</text>
</comment>
<dbReference type="GO" id="GO:0009264">
    <property type="term" value="P:deoxyribonucleotide catabolic process"/>
    <property type="evidence" value="ECO:0007669"/>
    <property type="project" value="InterPro"/>
</dbReference>
<dbReference type="InterPro" id="IPR010708">
    <property type="entry name" value="5'(3')-deoxyribonucleotidase"/>
</dbReference>
<evidence type="ECO:0000313" key="3">
    <source>
        <dbReference type="EMBL" id="KOA49556.1"/>
    </source>
</evidence>
<evidence type="ECO:0000256" key="1">
    <source>
        <dbReference type="ARBA" id="ARBA00009589"/>
    </source>
</evidence>
<gene>
    <name evidence="3" type="ORF">BAAM0483_05270</name>
</gene>
<proteinExistence type="inferred from homology"/>
<evidence type="ECO:0000313" key="4">
    <source>
        <dbReference type="Proteomes" id="UP000037239"/>
    </source>
</evidence>
<accession>A0AB34T8P5</accession>
<protein>
    <submittedName>
        <fullName evidence="3">Uncharacterized protein</fullName>
    </submittedName>
</protein>
<reference evidence="3 4" key="1">
    <citation type="journal article" date="2015" name="Int J Genomics">
        <title>Comparative Genomics Revealed Genetic Diversity and Species/Strain-Level Differences in Carbohydrate Metabolism of Three Probiotic Bifidobacterial Species.</title>
        <authorList>
            <person name="Odamaki T."/>
            <person name="Horigome A."/>
            <person name="Sugahara H."/>
            <person name="Hashikura N."/>
            <person name="Minami J."/>
            <person name="Xiao J.Z."/>
            <person name="Abe F."/>
        </authorList>
    </citation>
    <scope>NUCLEOTIDE SEQUENCE [LARGE SCALE GENOMIC DNA]</scope>
    <source>
        <strain evidence="3 4">MCC 0483</strain>
    </source>
</reference>
<dbReference type="InterPro" id="IPR036412">
    <property type="entry name" value="HAD-like_sf"/>
</dbReference>
<name>A0AB34T8P5_9BIFI</name>
<organism evidence="3 4">
    <name type="scientific">Bifidobacterium animalis subsp. animalis MCC 0483</name>
    <dbReference type="NCBI Taxonomy" id="1365955"/>
    <lineage>
        <taxon>Bacteria</taxon>
        <taxon>Bacillati</taxon>
        <taxon>Actinomycetota</taxon>
        <taxon>Actinomycetes</taxon>
        <taxon>Bifidobacteriales</taxon>
        <taxon>Bifidobacteriaceae</taxon>
        <taxon>Bifidobacterium</taxon>
    </lineage>
</organism>
<dbReference type="Pfam" id="PF06941">
    <property type="entry name" value="NT5C"/>
    <property type="match status" value="1"/>
</dbReference>
<feature type="active site" description="Nucleophile" evidence="2">
    <location>
        <position position="6"/>
    </location>
</feature>
<feature type="active site" description="Proton donor" evidence="2">
    <location>
        <position position="8"/>
    </location>
</feature>
<dbReference type="InterPro" id="IPR023214">
    <property type="entry name" value="HAD_sf"/>
</dbReference>